<protein>
    <submittedName>
        <fullName evidence="1">Uncharacterized protein</fullName>
    </submittedName>
</protein>
<comment type="caution">
    <text evidence="1">The sequence shown here is derived from an EMBL/GenBank/DDBJ whole genome shotgun (WGS) entry which is preliminary data.</text>
</comment>
<dbReference type="EMBL" id="RZIJ01000050">
    <property type="protein sequence ID" value="RUQ60895.1"/>
    <property type="molecule type" value="Genomic_DNA"/>
</dbReference>
<name>A0A3S0X6L8_9PROT</name>
<keyword evidence="2" id="KW-1185">Reference proteome</keyword>
<evidence type="ECO:0000313" key="1">
    <source>
        <dbReference type="EMBL" id="RUQ60895.1"/>
    </source>
</evidence>
<gene>
    <name evidence="1" type="ORF">EJ913_30305</name>
</gene>
<sequence>MYGWTSARISVSAARQCLDIPDDVLTYAVTALSAAIAYLVPPAARDIIVRADVVAREIGQGA</sequence>
<dbReference type="RefSeq" id="WP_127005028.1">
    <property type="nucleotide sequence ID" value="NZ_JAKOAR010000116.1"/>
</dbReference>
<reference evidence="1 2" key="1">
    <citation type="submission" date="2018-12" db="EMBL/GenBank/DDBJ databases">
        <authorList>
            <person name="Yang Y."/>
        </authorList>
    </citation>
    <scope>NUCLEOTIDE SEQUENCE [LARGE SCALE GENOMIC DNA]</scope>
    <source>
        <strain evidence="1 2">GSF71</strain>
    </source>
</reference>
<dbReference type="Proteomes" id="UP000280346">
    <property type="component" value="Unassembled WGS sequence"/>
</dbReference>
<organism evidence="1 2">
    <name type="scientific">Azospirillum doebereinerae</name>
    <dbReference type="NCBI Taxonomy" id="92933"/>
    <lineage>
        <taxon>Bacteria</taxon>
        <taxon>Pseudomonadati</taxon>
        <taxon>Pseudomonadota</taxon>
        <taxon>Alphaproteobacteria</taxon>
        <taxon>Rhodospirillales</taxon>
        <taxon>Azospirillaceae</taxon>
        <taxon>Azospirillum</taxon>
    </lineage>
</organism>
<dbReference type="AlphaFoldDB" id="A0A3S0X6L8"/>
<accession>A0A3S0X6L8</accession>
<evidence type="ECO:0000313" key="2">
    <source>
        <dbReference type="Proteomes" id="UP000280346"/>
    </source>
</evidence>
<proteinExistence type="predicted"/>